<proteinExistence type="predicted"/>
<protein>
    <submittedName>
        <fullName evidence="3">Uncharacterized protein</fullName>
    </submittedName>
</protein>
<accession>A0A6A6A4L6</accession>
<feature type="compositionally biased region" description="Acidic residues" evidence="1">
    <location>
        <begin position="51"/>
        <end position="63"/>
    </location>
</feature>
<dbReference type="Proteomes" id="UP000799771">
    <property type="component" value="Unassembled WGS sequence"/>
</dbReference>
<keyword evidence="2" id="KW-0812">Transmembrane</keyword>
<feature type="region of interest" description="Disordered" evidence="1">
    <location>
        <begin position="27"/>
        <end position="63"/>
    </location>
</feature>
<keyword evidence="2" id="KW-0472">Membrane</keyword>
<dbReference type="EMBL" id="ML977512">
    <property type="protein sequence ID" value="KAF2126839.1"/>
    <property type="molecule type" value="Genomic_DNA"/>
</dbReference>
<organism evidence="3 4">
    <name type="scientific">Dothidotthia symphoricarpi CBS 119687</name>
    <dbReference type="NCBI Taxonomy" id="1392245"/>
    <lineage>
        <taxon>Eukaryota</taxon>
        <taxon>Fungi</taxon>
        <taxon>Dikarya</taxon>
        <taxon>Ascomycota</taxon>
        <taxon>Pezizomycotina</taxon>
        <taxon>Dothideomycetes</taxon>
        <taxon>Pleosporomycetidae</taxon>
        <taxon>Pleosporales</taxon>
        <taxon>Dothidotthiaceae</taxon>
        <taxon>Dothidotthia</taxon>
    </lineage>
</organism>
<evidence type="ECO:0000313" key="4">
    <source>
        <dbReference type="Proteomes" id="UP000799771"/>
    </source>
</evidence>
<feature type="transmembrane region" description="Helical" evidence="2">
    <location>
        <begin position="404"/>
        <end position="428"/>
    </location>
</feature>
<evidence type="ECO:0000256" key="2">
    <source>
        <dbReference type="SAM" id="Phobius"/>
    </source>
</evidence>
<keyword evidence="2" id="KW-1133">Transmembrane helix</keyword>
<dbReference type="AlphaFoldDB" id="A0A6A6A4L6"/>
<reference evidence="3" key="1">
    <citation type="journal article" date="2020" name="Stud. Mycol.">
        <title>101 Dothideomycetes genomes: a test case for predicting lifestyles and emergence of pathogens.</title>
        <authorList>
            <person name="Haridas S."/>
            <person name="Albert R."/>
            <person name="Binder M."/>
            <person name="Bloem J."/>
            <person name="Labutti K."/>
            <person name="Salamov A."/>
            <person name="Andreopoulos B."/>
            <person name="Baker S."/>
            <person name="Barry K."/>
            <person name="Bills G."/>
            <person name="Bluhm B."/>
            <person name="Cannon C."/>
            <person name="Castanera R."/>
            <person name="Culley D."/>
            <person name="Daum C."/>
            <person name="Ezra D."/>
            <person name="Gonzalez J."/>
            <person name="Henrissat B."/>
            <person name="Kuo A."/>
            <person name="Liang C."/>
            <person name="Lipzen A."/>
            <person name="Lutzoni F."/>
            <person name="Magnuson J."/>
            <person name="Mondo S."/>
            <person name="Nolan M."/>
            <person name="Ohm R."/>
            <person name="Pangilinan J."/>
            <person name="Park H.-J."/>
            <person name="Ramirez L."/>
            <person name="Alfaro M."/>
            <person name="Sun H."/>
            <person name="Tritt A."/>
            <person name="Yoshinaga Y."/>
            <person name="Zwiers L.-H."/>
            <person name="Turgeon B."/>
            <person name="Goodwin S."/>
            <person name="Spatafora J."/>
            <person name="Crous P."/>
            <person name="Grigoriev I."/>
        </authorList>
    </citation>
    <scope>NUCLEOTIDE SEQUENCE</scope>
    <source>
        <strain evidence="3">CBS 119687</strain>
    </source>
</reference>
<sequence>MRSTSRRLPDEAGSFIDDSTYELLGDSLLATSDDEAHTESIASTDTPTPDDASEFSDDDDDFETQFNDVQHSVDSLNAEATEQQLDAHLLTSGDSSTLTEIPSHMDSSEDSRRVRLDEQPTNTSGVVHGSKAIRSLPDQTSDLPPVFMQYECSEIRLVVKAALSERPMPTPDSYKILYVGMPEQWLADVITSQIGNALIASPSASRSVMVGGQIEPYGPVIHTYRCTSLVSVVSENGDASYAKFNLDDGRHITIASRPTSNSETQPDLVIFCHPSIPGSVKDVQEFASAREVVRRQKFPYIDLAQARPYGEGVPTYNSHSLSVCVEGRKDPSDDYQLKEVLPLDHYLFSELEPSQLNRHLAHISPHLAMPASGSVPKTRGSVTSDTYHTHTKKMQMAWPNLKMLLIYIVMTGLVSVYFLNSSILPMVMHKVSSINIESFSPASASISSVPLSSTVLSTPAMVSALPSPSLKPTSKDLAYVPPQEKQYPKSEQGTKKEENTNIFGIEITGEHQFVLCPSIDLPSSRKKPQIQILVSRNSQTVPVRSNRSINGVYVVDLEHEYPLSQFNVSITTHSRPTLQQSFHVALGSKKSAYTQFLNTAKRGLRNTQSSFWNVSSTITQQIQAGLVDLNIGTHLLAGHPSQEVVNHLQGAKEAVERQLAVGSEVLKQAPGSTWMGLRKATAPIRTSTPVLRARTNALRLRCKMEIAAGLSSKDVAEEQSWACSQVRGNPRE</sequence>
<evidence type="ECO:0000256" key="1">
    <source>
        <dbReference type="SAM" id="MobiDB-lite"/>
    </source>
</evidence>
<dbReference type="OrthoDB" id="439943at2759"/>
<dbReference type="RefSeq" id="XP_033521231.1">
    <property type="nucleotide sequence ID" value="XM_033668632.1"/>
</dbReference>
<feature type="region of interest" description="Disordered" evidence="1">
    <location>
        <begin position="92"/>
        <end position="114"/>
    </location>
</feature>
<dbReference type="GeneID" id="54409064"/>
<name>A0A6A6A4L6_9PLEO</name>
<evidence type="ECO:0000313" key="3">
    <source>
        <dbReference type="EMBL" id="KAF2126839.1"/>
    </source>
</evidence>
<keyword evidence="4" id="KW-1185">Reference proteome</keyword>
<gene>
    <name evidence="3" type="ORF">P153DRAFT_368876</name>
</gene>